<dbReference type="AlphaFoldDB" id="A0A6A5QE73"/>
<evidence type="ECO:0000256" key="2">
    <source>
        <dbReference type="SAM" id="SignalP"/>
    </source>
</evidence>
<keyword evidence="2" id="KW-0732">Signal</keyword>
<dbReference type="OrthoDB" id="10503071at2759"/>
<reference evidence="3" key="1">
    <citation type="journal article" date="2020" name="Stud. Mycol.">
        <title>101 Dothideomycetes genomes: a test case for predicting lifestyles and emergence of pathogens.</title>
        <authorList>
            <person name="Haridas S."/>
            <person name="Albert R."/>
            <person name="Binder M."/>
            <person name="Bloem J."/>
            <person name="Labutti K."/>
            <person name="Salamov A."/>
            <person name="Andreopoulos B."/>
            <person name="Baker S."/>
            <person name="Barry K."/>
            <person name="Bills G."/>
            <person name="Bluhm B."/>
            <person name="Cannon C."/>
            <person name="Castanera R."/>
            <person name="Culley D."/>
            <person name="Daum C."/>
            <person name="Ezra D."/>
            <person name="Gonzalez J."/>
            <person name="Henrissat B."/>
            <person name="Kuo A."/>
            <person name="Liang C."/>
            <person name="Lipzen A."/>
            <person name="Lutzoni F."/>
            <person name="Magnuson J."/>
            <person name="Mondo S."/>
            <person name="Nolan M."/>
            <person name="Ohm R."/>
            <person name="Pangilinan J."/>
            <person name="Park H.-J."/>
            <person name="Ramirez L."/>
            <person name="Alfaro M."/>
            <person name="Sun H."/>
            <person name="Tritt A."/>
            <person name="Yoshinaga Y."/>
            <person name="Zwiers L.-H."/>
            <person name="Turgeon B."/>
            <person name="Goodwin S."/>
            <person name="Spatafora J."/>
            <person name="Crous P."/>
            <person name="Grigoriev I."/>
        </authorList>
    </citation>
    <scope>NUCLEOTIDE SEQUENCE</scope>
    <source>
        <strain evidence="3">HMLAC05119</strain>
    </source>
</reference>
<feature type="transmembrane region" description="Helical" evidence="1">
    <location>
        <begin position="116"/>
        <end position="139"/>
    </location>
</feature>
<name>A0A6A5QE73_AMPQU</name>
<keyword evidence="1" id="KW-0812">Transmembrane</keyword>
<evidence type="ECO:0008006" key="5">
    <source>
        <dbReference type="Google" id="ProtNLM"/>
    </source>
</evidence>
<evidence type="ECO:0000256" key="1">
    <source>
        <dbReference type="SAM" id="Phobius"/>
    </source>
</evidence>
<evidence type="ECO:0000313" key="4">
    <source>
        <dbReference type="Proteomes" id="UP000800096"/>
    </source>
</evidence>
<keyword evidence="1" id="KW-1133">Transmembrane helix</keyword>
<dbReference type="EMBL" id="ML979139">
    <property type="protein sequence ID" value="KAF1913096.1"/>
    <property type="molecule type" value="Genomic_DNA"/>
</dbReference>
<keyword evidence="1" id="KW-0472">Membrane</keyword>
<proteinExistence type="predicted"/>
<accession>A0A6A5QE73</accession>
<organism evidence="3 4">
    <name type="scientific">Ampelomyces quisqualis</name>
    <name type="common">Powdery mildew agent</name>
    <dbReference type="NCBI Taxonomy" id="50730"/>
    <lineage>
        <taxon>Eukaryota</taxon>
        <taxon>Fungi</taxon>
        <taxon>Dikarya</taxon>
        <taxon>Ascomycota</taxon>
        <taxon>Pezizomycotina</taxon>
        <taxon>Dothideomycetes</taxon>
        <taxon>Pleosporomycetidae</taxon>
        <taxon>Pleosporales</taxon>
        <taxon>Pleosporineae</taxon>
        <taxon>Phaeosphaeriaceae</taxon>
        <taxon>Ampelomyces</taxon>
    </lineage>
</organism>
<sequence>MLPALSLLLVASALPAPSLEPSIVTKVAISTGTRFGRTTPKAPGAIVHRQWDWAPSAPPSAPAVPAWTAVPQPSWTPSPVATAIITPTPTWSPSPTPSYSWEETHNDDKNTLTHEIIAAIVVGSFVGIPILGCIFFCIYRKFRGNNVKNQGRAGDIEAAKMTSRPGSNGTSDVASLEGSAVEMRRFGADGVGQRGITVDRIEHGEPMHFSRGGDLRRE</sequence>
<gene>
    <name evidence="3" type="ORF">BDU57DRAFT_597526</name>
</gene>
<keyword evidence="4" id="KW-1185">Reference proteome</keyword>
<feature type="chain" id="PRO_5025648887" description="Mid2 domain-containing protein" evidence="2">
    <location>
        <begin position="16"/>
        <end position="218"/>
    </location>
</feature>
<feature type="signal peptide" evidence="2">
    <location>
        <begin position="1"/>
        <end position="15"/>
    </location>
</feature>
<evidence type="ECO:0000313" key="3">
    <source>
        <dbReference type="EMBL" id="KAF1913096.1"/>
    </source>
</evidence>
<dbReference type="Proteomes" id="UP000800096">
    <property type="component" value="Unassembled WGS sequence"/>
</dbReference>
<protein>
    <recommendedName>
        <fullName evidence="5">Mid2 domain-containing protein</fullName>
    </recommendedName>
</protein>